<evidence type="ECO:0000313" key="11">
    <source>
        <dbReference type="Proteomes" id="UP000183190"/>
    </source>
</evidence>
<dbReference type="EMBL" id="FNWV01000003">
    <property type="protein sequence ID" value="SEH52928.1"/>
    <property type="molecule type" value="Genomic_DNA"/>
</dbReference>
<comment type="cofactor">
    <cofactor evidence="8">
        <name>FAD</name>
        <dbReference type="ChEBI" id="CHEBI:57692"/>
    </cofactor>
    <text evidence="8">Binds 1 FAD per subunit.</text>
</comment>
<evidence type="ECO:0000256" key="6">
    <source>
        <dbReference type="ARBA" id="ARBA00023284"/>
    </source>
</evidence>
<evidence type="ECO:0000256" key="8">
    <source>
        <dbReference type="RuleBase" id="RU003881"/>
    </source>
</evidence>
<keyword evidence="3 7" id="KW-0274">FAD</keyword>
<dbReference type="Gene3D" id="3.50.50.60">
    <property type="entry name" value="FAD/NAD(P)-binding domain"/>
    <property type="match status" value="2"/>
</dbReference>
<evidence type="ECO:0000256" key="1">
    <source>
        <dbReference type="ARBA" id="ARBA00009333"/>
    </source>
</evidence>
<dbReference type="PANTHER" id="PTHR48105">
    <property type="entry name" value="THIOREDOXIN REDUCTASE 1-RELATED-RELATED"/>
    <property type="match status" value="1"/>
</dbReference>
<keyword evidence="8" id="KW-0521">NADP</keyword>
<evidence type="ECO:0000256" key="5">
    <source>
        <dbReference type="ARBA" id="ARBA00023157"/>
    </source>
</evidence>
<comment type="catalytic activity">
    <reaction evidence="7">
        <text>[thioredoxin]-dithiol + NADP(+) = [thioredoxin]-disulfide + NADPH + H(+)</text>
        <dbReference type="Rhea" id="RHEA:20345"/>
        <dbReference type="Rhea" id="RHEA-COMP:10698"/>
        <dbReference type="Rhea" id="RHEA-COMP:10700"/>
        <dbReference type="ChEBI" id="CHEBI:15378"/>
        <dbReference type="ChEBI" id="CHEBI:29950"/>
        <dbReference type="ChEBI" id="CHEBI:50058"/>
        <dbReference type="ChEBI" id="CHEBI:57783"/>
        <dbReference type="ChEBI" id="CHEBI:58349"/>
        <dbReference type="EC" id="1.8.1.9"/>
    </reaction>
</comment>
<evidence type="ECO:0000256" key="3">
    <source>
        <dbReference type="ARBA" id="ARBA00022827"/>
    </source>
</evidence>
<dbReference type="InterPro" id="IPR008255">
    <property type="entry name" value="Pyr_nucl-diS_OxRdtase_2_AS"/>
</dbReference>
<dbReference type="InterPro" id="IPR005982">
    <property type="entry name" value="Thioredox_Rdtase"/>
</dbReference>
<keyword evidence="2 7" id="KW-0285">Flavoprotein</keyword>
<dbReference type="NCBIfam" id="TIGR01292">
    <property type="entry name" value="TRX_reduct"/>
    <property type="match status" value="1"/>
</dbReference>
<dbReference type="GO" id="GO:0005737">
    <property type="term" value="C:cytoplasm"/>
    <property type="evidence" value="ECO:0007669"/>
    <property type="project" value="InterPro"/>
</dbReference>
<dbReference type="PRINTS" id="PR00368">
    <property type="entry name" value="FADPNR"/>
</dbReference>
<sequence length="303" mass="31883">MYDVIILGSGPAGLSAAVYASRAGLSFAVIEKDYMGTGQIAYTEQVDNYLGYYGIDGFSLGEKFREHAEALGTEFIEGEVTELSRTDSGWKVALSDGNNFEAKTVIYALGASPKKLGIAGEEEFAGRGVSYCALCDGAFFEGKTVTVIGGGDTALSDALYLSKTAEKVYVVHRRNEFRANASLVKKAEEAANIEFVLEAVPTEIIGAESVTGIKYTRNGTEKTLGTDGVFAAVGSLPNTSLLKGTADLDERGYVMADESCITSAEGLFAAGDVRTKAVRQVITAAADGANAAVSALNCINDKY</sequence>
<keyword evidence="4 7" id="KW-0560">Oxidoreductase</keyword>
<accession>A0A1H6J250</accession>
<dbReference type="PRINTS" id="PR00469">
    <property type="entry name" value="PNDRDTASEII"/>
</dbReference>
<evidence type="ECO:0000256" key="7">
    <source>
        <dbReference type="RuleBase" id="RU003880"/>
    </source>
</evidence>
<comment type="similarity">
    <text evidence="1 7">Belongs to the class-II pyridine nucleotide-disulfide oxidoreductase family.</text>
</comment>
<keyword evidence="5" id="KW-1015">Disulfide bond</keyword>
<dbReference type="InterPro" id="IPR036188">
    <property type="entry name" value="FAD/NAD-bd_sf"/>
</dbReference>
<evidence type="ECO:0000256" key="2">
    <source>
        <dbReference type="ARBA" id="ARBA00022630"/>
    </source>
</evidence>
<proteinExistence type="inferred from homology"/>
<dbReference type="Pfam" id="PF07992">
    <property type="entry name" value="Pyr_redox_2"/>
    <property type="match status" value="1"/>
</dbReference>
<protein>
    <recommendedName>
        <fullName evidence="7">Thioredoxin reductase</fullName>
        <ecNumber evidence="7">1.8.1.9</ecNumber>
    </recommendedName>
</protein>
<gene>
    <name evidence="10" type="ORF">SAMN02910265_01293</name>
</gene>
<evidence type="ECO:0000256" key="4">
    <source>
        <dbReference type="ARBA" id="ARBA00023002"/>
    </source>
</evidence>
<dbReference type="GO" id="GO:0004791">
    <property type="term" value="F:thioredoxin-disulfide reductase (NADPH) activity"/>
    <property type="evidence" value="ECO:0007669"/>
    <property type="project" value="UniProtKB-UniRule"/>
</dbReference>
<dbReference type="RefSeq" id="WP_074715577.1">
    <property type="nucleotide sequence ID" value="NZ_FNWV01000003.1"/>
</dbReference>
<dbReference type="Proteomes" id="UP000183190">
    <property type="component" value="Unassembled WGS sequence"/>
</dbReference>
<keyword evidence="6 7" id="KW-0676">Redox-active center</keyword>
<name>A0A1H6J250_RUMFL</name>
<dbReference type="OrthoDB" id="9806179at2"/>
<dbReference type="GO" id="GO:0019430">
    <property type="term" value="P:removal of superoxide radicals"/>
    <property type="evidence" value="ECO:0007669"/>
    <property type="project" value="UniProtKB-UniRule"/>
</dbReference>
<evidence type="ECO:0000313" key="10">
    <source>
        <dbReference type="EMBL" id="SEH52928.1"/>
    </source>
</evidence>
<organism evidence="10 11">
    <name type="scientific">Ruminococcus flavefaciens</name>
    <dbReference type="NCBI Taxonomy" id="1265"/>
    <lineage>
        <taxon>Bacteria</taxon>
        <taxon>Bacillati</taxon>
        <taxon>Bacillota</taxon>
        <taxon>Clostridia</taxon>
        <taxon>Eubacteriales</taxon>
        <taxon>Oscillospiraceae</taxon>
        <taxon>Ruminococcus</taxon>
    </lineage>
</organism>
<dbReference type="SUPFAM" id="SSF51905">
    <property type="entry name" value="FAD/NAD(P)-binding domain"/>
    <property type="match status" value="1"/>
</dbReference>
<dbReference type="InterPro" id="IPR050097">
    <property type="entry name" value="Ferredoxin-NADP_redctase_2"/>
</dbReference>
<dbReference type="AlphaFoldDB" id="A0A1H6J250"/>
<comment type="subunit">
    <text evidence="7">Homodimer.</text>
</comment>
<dbReference type="InterPro" id="IPR023753">
    <property type="entry name" value="FAD/NAD-binding_dom"/>
</dbReference>
<dbReference type="PROSITE" id="PS00573">
    <property type="entry name" value="PYRIDINE_REDOX_2"/>
    <property type="match status" value="1"/>
</dbReference>
<evidence type="ECO:0000259" key="9">
    <source>
        <dbReference type="Pfam" id="PF07992"/>
    </source>
</evidence>
<feature type="domain" description="FAD/NAD(P)-binding" evidence="9">
    <location>
        <begin position="2"/>
        <end position="288"/>
    </location>
</feature>
<dbReference type="EC" id="1.8.1.9" evidence="7"/>
<reference evidence="10 11" key="1">
    <citation type="submission" date="2016-10" db="EMBL/GenBank/DDBJ databases">
        <authorList>
            <person name="de Groot N.N."/>
        </authorList>
    </citation>
    <scope>NUCLEOTIDE SEQUENCE [LARGE SCALE GENOMIC DNA]</scope>
    <source>
        <strain evidence="10 11">YAD2003</strain>
    </source>
</reference>